<name>A0AAD5MWM4_PARTN</name>
<keyword evidence="2" id="KW-1185">Reference proteome</keyword>
<dbReference type="EMBL" id="JAHQIW010002699">
    <property type="protein sequence ID" value="KAJ1356137.1"/>
    <property type="molecule type" value="Genomic_DNA"/>
</dbReference>
<sequence length="84" mass="9232">MSFDLAEETVAHSNVMNGNDLEESINCDDINDDIIFLGMHVAPATTSLVSTRAADVLQTQLCDDMDVKPSPTEDSKMTRFLLQV</sequence>
<proteinExistence type="predicted"/>
<reference evidence="1" key="1">
    <citation type="submission" date="2021-06" db="EMBL/GenBank/DDBJ databases">
        <title>Parelaphostrongylus tenuis whole genome reference sequence.</title>
        <authorList>
            <person name="Garwood T.J."/>
            <person name="Larsen P.A."/>
            <person name="Fountain-Jones N.M."/>
            <person name="Garbe J.R."/>
            <person name="Macchietto M.G."/>
            <person name="Kania S.A."/>
            <person name="Gerhold R.W."/>
            <person name="Richards J.E."/>
            <person name="Wolf T.M."/>
        </authorList>
    </citation>
    <scope>NUCLEOTIDE SEQUENCE</scope>
    <source>
        <strain evidence="1">MNPRO001-30</strain>
        <tissue evidence="1">Meninges</tissue>
    </source>
</reference>
<evidence type="ECO:0000313" key="2">
    <source>
        <dbReference type="Proteomes" id="UP001196413"/>
    </source>
</evidence>
<dbReference type="Proteomes" id="UP001196413">
    <property type="component" value="Unassembled WGS sequence"/>
</dbReference>
<accession>A0AAD5MWM4</accession>
<evidence type="ECO:0000313" key="1">
    <source>
        <dbReference type="EMBL" id="KAJ1356137.1"/>
    </source>
</evidence>
<protein>
    <submittedName>
        <fullName evidence="1">Uncharacterized protein</fullName>
    </submittedName>
</protein>
<gene>
    <name evidence="1" type="ORF">KIN20_013791</name>
</gene>
<dbReference type="AlphaFoldDB" id="A0AAD5MWM4"/>
<organism evidence="1 2">
    <name type="scientific">Parelaphostrongylus tenuis</name>
    <name type="common">Meningeal worm</name>
    <dbReference type="NCBI Taxonomy" id="148309"/>
    <lineage>
        <taxon>Eukaryota</taxon>
        <taxon>Metazoa</taxon>
        <taxon>Ecdysozoa</taxon>
        <taxon>Nematoda</taxon>
        <taxon>Chromadorea</taxon>
        <taxon>Rhabditida</taxon>
        <taxon>Rhabditina</taxon>
        <taxon>Rhabditomorpha</taxon>
        <taxon>Strongyloidea</taxon>
        <taxon>Metastrongylidae</taxon>
        <taxon>Parelaphostrongylus</taxon>
    </lineage>
</organism>
<comment type="caution">
    <text evidence="1">The sequence shown here is derived from an EMBL/GenBank/DDBJ whole genome shotgun (WGS) entry which is preliminary data.</text>
</comment>